<dbReference type="OMA" id="SMERECG"/>
<dbReference type="SUPFAM" id="SSF57903">
    <property type="entry name" value="FYVE/PHD zinc finger"/>
    <property type="match status" value="1"/>
</dbReference>
<protein>
    <recommendedName>
        <fullName evidence="7">AIPP2-like SPOC-like domain-containing protein</fullName>
    </recommendedName>
</protein>
<evidence type="ECO:0000256" key="4">
    <source>
        <dbReference type="ARBA" id="ARBA00023015"/>
    </source>
</evidence>
<evidence type="ECO:0000256" key="3">
    <source>
        <dbReference type="ARBA" id="ARBA00022833"/>
    </source>
</evidence>
<proteinExistence type="predicted"/>
<dbReference type="AlphaFoldDB" id="A0A1J6KWB0"/>
<dbReference type="GO" id="GO:0140566">
    <property type="term" value="F:histone reader activity"/>
    <property type="evidence" value="ECO:0007669"/>
    <property type="project" value="InterPro"/>
</dbReference>
<feature type="non-terminal residue" evidence="8">
    <location>
        <position position="1"/>
    </location>
</feature>
<accession>A0A1J6KWB0</accession>
<evidence type="ECO:0000256" key="1">
    <source>
        <dbReference type="ARBA" id="ARBA00022723"/>
    </source>
</evidence>
<organism evidence="8 9">
    <name type="scientific">Nicotiana attenuata</name>
    <name type="common">Coyote tobacco</name>
    <dbReference type="NCBI Taxonomy" id="49451"/>
    <lineage>
        <taxon>Eukaryota</taxon>
        <taxon>Viridiplantae</taxon>
        <taxon>Streptophyta</taxon>
        <taxon>Embryophyta</taxon>
        <taxon>Tracheophyta</taxon>
        <taxon>Spermatophyta</taxon>
        <taxon>Magnoliopsida</taxon>
        <taxon>eudicotyledons</taxon>
        <taxon>Gunneridae</taxon>
        <taxon>Pentapetalae</taxon>
        <taxon>asterids</taxon>
        <taxon>lamiids</taxon>
        <taxon>Solanales</taxon>
        <taxon>Solanaceae</taxon>
        <taxon>Nicotianoideae</taxon>
        <taxon>Nicotianeae</taxon>
        <taxon>Nicotiana</taxon>
    </lineage>
</organism>
<reference evidence="8" key="1">
    <citation type="submission" date="2016-11" db="EMBL/GenBank/DDBJ databases">
        <title>The genome of Nicotiana attenuata.</title>
        <authorList>
            <person name="Xu S."/>
            <person name="Brockmoeller T."/>
            <person name="Gaquerel E."/>
            <person name="Navarro A."/>
            <person name="Kuhl H."/>
            <person name="Gase K."/>
            <person name="Ling Z."/>
            <person name="Zhou W."/>
            <person name="Kreitzer C."/>
            <person name="Stanke M."/>
            <person name="Tang H."/>
            <person name="Lyons E."/>
            <person name="Pandey P."/>
            <person name="Pandey S.P."/>
            <person name="Timmermann B."/>
            <person name="Baldwin I.T."/>
        </authorList>
    </citation>
    <scope>NUCLEOTIDE SEQUENCE [LARGE SCALE GENOMIC DNA]</scope>
    <source>
        <strain evidence="8">UT</strain>
    </source>
</reference>
<evidence type="ECO:0000259" key="7">
    <source>
        <dbReference type="Pfam" id="PF23121"/>
    </source>
</evidence>
<feature type="domain" description="AIPP2-like SPOC-like" evidence="7">
    <location>
        <begin position="286"/>
        <end position="413"/>
    </location>
</feature>
<dbReference type="Gene3D" id="3.30.40.10">
    <property type="entry name" value="Zinc/RING finger domain, C3HC4 (zinc finger)"/>
    <property type="match status" value="1"/>
</dbReference>
<dbReference type="STRING" id="49451.A0A1J6KWB0"/>
<dbReference type="PANTHER" id="PTHR33304">
    <property type="match status" value="1"/>
</dbReference>
<dbReference type="GO" id="GO:0034244">
    <property type="term" value="P:negative regulation of transcription elongation by RNA polymerase II"/>
    <property type="evidence" value="ECO:0007669"/>
    <property type="project" value="InterPro"/>
</dbReference>
<keyword evidence="5" id="KW-0804">Transcription</keyword>
<feature type="region of interest" description="Disordered" evidence="6">
    <location>
        <begin position="200"/>
        <end position="226"/>
    </location>
</feature>
<dbReference type="PANTHER" id="PTHR33304:SF49">
    <property type="entry name" value="OS12G0161500 PROTEIN"/>
    <property type="match status" value="1"/>
</dbReference>
<evidence type="ECO:0000256" key="2">
    <source>
        <dbReference type="ARBA" id="ARBA00022771"/>
    </source>
</evidence>
<keyword evidence="9" id="KW-1185">Reference proteome</keyword>
<keyword evidence="4" id="KW-0805">Transcription regulation</keyword>
<keyword evidence="2" id="KW-0863">Zinc-finger</keyword>
<keyword evidence="1" id="KW-0479">Metal-binding</keyword>
<sequence>IMDSSKCGSGSGSGSASRSVCLTCGDEGDAKLLIYCFKCHESAVHHYCLEKFSVDDDSIDWICWDCAPKVAKVEGLRKSERITVRKIRAIDGRVEWRRKLNSCKLKAKRLDKAKHDASGAVQSASTHSPFQVLQKEKPPFHETKENNDTVEQCGDVCYSEQPIESVKAGNTPLVGKYQETCCSTLNKEEGGMVERAQLRGDSSLQDPKSAPSPTKIGKQQDMRKPRRRFVVFDDDSDSEGEGGAIGGKFSSSFSDEHYFPLNNSYNEPELESANYLPAQPVIEPIWRGCFLFNRESETSINIVAHISDKACEKAAKAAKGLPMNLDVKILAKSDVWPKSFLRSPPTDNSIALYLFPELESDENAYDALLEEAIENDLAMSTTIDDLEVLMFSSRELPQKDWRIRRKYYLWGVFRRKQRSHPNIPIANFVAQTSSTLDAALSYQPNEVQGANTDSSPAQSFMSPLSVLEGVNSGSPWYHFASPLRSCSNSISTKDSPCHPESRLNSMERECGRNLDTKNQDVEQHDKCRIQASDIYVSTQGNGLGDEFGPFLEPFQLKSCLSFASKG</sequence>
<evidence type="ECO:0000313" key="9">
    <source>
        <dbReference type="Proteomes" id="UP000187609"/>
    </source>
</evidence>
<dbReference type="InterPro" id="IPR011011">
    <property type="entry name" value="Znf_FYVE_PHD"/>
</dbReference>
<dbReference type="InterPro" id="IPR049914">
    <property type="entry name" value="PHD1-3/5-6"/>
</dbReference>
<dbReference type="EMBL" id="MJEQ01002559">
    <property type="protein sequence ID" value="OIT27027.1"/>
    <property type="molecule type" value="Genomic_DNA"/>
</dbReference>
<evidence type="ECO:0000256" key="5">
    <source>
        <dbReference type="ARBA" id="ARBA00023163"/>
    </source>
</evidence>
<evidence type="ECO:0000313" key="8">
    <source>
        <dbReference type="EMBL" id="OIT27027.1"/>
    </source>
</evidence>
<dbReference type="InterPro" id="IPR019786">
    <property type="entry name" value="Zinc_finger_PHD-type_CS"/>
</dbReference>
<dbReference type="PROSITE" id="PS01359">
    <property type="entry name" value="ZF_PHD_1"/>
    <property type="match status" value="1"/>
</dbReference>
<dbReference type="Pfam" id="PF23121">
    <property type="entry name" value="SPOC_AIPP2"/>
    <property type="match status" value="1"/>
</dbReference>
<keyword evidence="3" id="KW-0862">Zinc</keyword>
<dbReference type="Proteomes" id="UP000187609">
    <property type="component" value="Unassembled WGS sequence"/>
</dbReference>
<evidence type="ECO:0000256" key="6">
    <source>
        <dbReference type="SAM" id="MobiDB-lite"/>
    </source>
</evidence>
<comment type="caution">
    <text evidence="8">The sequence shown here is derived from an EMBL/GenBank/DDBJ whole genome shotgun (WGS) entry which is preliminary data.</text>
</comment>
<dbReference type="InterPro" id="IPR013083">
    <property type="entry name" value="Znf_RING/FYVE/PHD"/>
</dbReference>
<gene>
    <name evidence="8" type="ORF">A4A49_25112</name>
</gene>
<name>A0A1J6KWB0_NICAT</name>
<dbReference type="GO" id="GO:0008270">
    <property type="term" value="F:zinc ion binding"/>
    <property type="evidence" value="ECO:0007669"/>
    <property type="project" value="UniProtKB-KW"/>
</dbReference>
<dbReference type="InterPro" id="IPR056280">
    <property type="entry name" value="AIPP2-like_SPOC"/>
</dbReference>
<dbReference type="Gramene" id="OIT27027">
    <property type="protein sequence ID" value="OIT27027"/>
    <property type="gene ID" value="A4A49_25112"/>
</dbReference>